<keyword evidence="6" id="KW-1185">Reference proteome</keyword>
<feature type="transmembrane region" description="Helical" evidence="3">
    <location>
        <begin position="203"/>
        <end position="222"/>
    </location>
</feature>
<name>A0ABT5H3I5_9BACE</name>
<protein>
    <submittedName>
        <fullName evidence="5">Helix-turn-helix domain-containing protein</fullName>
    </submittedName>
</protein>
<evidence type="ECO:0000256" key="2">
    <source>
        <dbReference type="PROSITE-ProRule" id="PRU01091"/>
    </source>
</evidence>
<feature type="domain" description="OmpR/PhoB-type" evidence="4">
    <location>
        <begin position="252"/>
        <end position="351"/>
    </location>
</feature>
<keyword evidence="3" id="KW-0812">Transmembrane</keyword>
<proteinExistence type="predicted"/>
<accession>A0ABT5H3I5</accession>
<reference evidence="5 6" key="1">
    <citation type="submission" date="2023-01" db="EMBL/GenBank/DDBJ databases">
        <title>Exploring GABA producing Bacteroides strains toward improving mental health.</title>
        <authorList>
            <person name="Yousuf B."/>
            <person name="Bouhlel N.E."/>
            <person name="Mottawea W."/>
            <person name="Hammami R."/>
        </authorList>
    </citation>
    <scope>NUCLEOTIDE SEQUENCE [LARGE SCALE GENOMIC DNA]</scope>
    <source>
        <strain evidence="5 6">UO.H1054</strain>
    </source>
</reference>
<dbReference type="PROSITE" id="PS51755">
    <property type="entry name" value="OMPR_PHOB"/>
    <property type="match status" value="1"/>
</dbReference>
<organism evidence="5 6">
    <name type="scientific">Bacteroides zhangwenhongii</name>
    <dbReference type="NCBI Taxonomy" id="2650157"/>
    <lineage>
        <taxon>Bacteria</taxon>
        <taxon>Pseudomonadati</taxon>
        <taxon>Bacteroidota</taxon>
        <taxon>Bacteroidia</taxon>
        <taxon>Bacteroidales</taxon>
        <taxon>Bacteroidaceae</taxon>
        <taxon>Bacteroides</taxon>
    </lineage>
</organism>
<evidence type="ECO:0000256" key="3">
    <source>
        <dbReference type="SAM" id="Phobius"/>
    </source>
</evidence>
<dbReference type="InterPro" id="IPR001867">
    <property type="entry name" value="OmpR/PhoB-type_DNA-bd"/>
</dbReference>
<dbReference type="EMBL" id="JAQPYS010000013">
    <property type="protein sequence ID" value="MDC7135145.1"/>
    <property type="molecule type" value="Genomic_DNA"/>
</dbReference>
<evidence type="ECO:0000259" key="4">
    <source>
        <dbReference type="PROSITE" id="PS51755"/>
    </source>
</evidence>
<keyword evidence="1 2" id="KW-0238">DNA-binding</keyword>
<dbReference type="RefSeq" id="WP_272719544.1">
    <property type="nucleotide sequence ID" value="NZ_JAQPYS010000013.1"/>
</dbReference>
<evidence type="ECO:0000313" key="5">
    <source>
        <dbReference type="EMBL" id="MDC7135145.1"/>
    </source>
</evidence>
<feature type="DNA-binding region" description="OmpR/PhoB-type" evidence="2">
    <location>
        <begin position="252"/>
        <end position="351"/>
    </location>
</feature>
<feature type="transmembrane region" description="Helical" evidence="3">
    <location>
        <begin position="6"/>
        <end position="28"/>
    </location>
</feature>
<dbReference type="InterPro" id="IPR036388">
    <property type="entry name" value="WH-like_DNA-bd_sf"/>
</dbReference>
<evidence type="ECO:0000313" key="6">
    <source>
        <dbReference type="Proteomes" id="UP001215398"/>
    </source>
</evidence>
<dbReference type="Proteomes" id="UP001215398">
    <property type="component" value="Unassembled WGS sequence"/>
</dbReference>
<dbReference type="SUPFAM" id="SSF46894">
    <property type="entry name" value="C-terminal effector domain of the bipartite response regulators"/>
    <property type="match status" value="1"/>
</dbReference>
<gene>
    <name evidence="5" type="ORF">PQG98_02135</name>
</gene>
<dbReference type="Gene3D" id="1.10.10.10">
    <property type="entry name" value="Winged helix-like DNA-binding domain superfamily/Winged helix DNA-binding domain"/>
    <property type="match status" value="1"/>
</dbReference>
<evidence type="ECO:0000256" key="1">
    <source>
        <dbReference type="ARBA" id="ARBA00023125"/>
    </source>
</evidence>
<keyword evidence="3" id="KW-0472">Membrane</keyword>
<comment type="caution">
    <text evidence="5">The sequence shown here is derived from an EMBL/GenBank/DDBJ whole genome shotgun (WGS) entry which is preliminary data.</text>
</comment>
<sequence>MRIKNTILLFMIACIGGIALFLVCKYTYQLKVTELKKEAYNVFIQVLNEELKERKVEGPLIHTISNVASWLGVDLPDSVSIIDSTGKHRYKLDPQKHLKNITDMTDMRLLHSIVFIEDPLIPDSLNSIWRKYLSSSHLPTKSALKISRTNYKGEIDSQTTLDSKWCIPSNMVFTFYMGYACEIEMMGYLHYSIWNIMPTMLSIYFLLYIIYVYGSYRFAMFVNRKVVAMRRKEIIEVPVITLVKEASDTPVRSYILHDNIIFYAEQQIIELDGKKEKIQKQQSLLLELFLRNKDEGYVLEDDVISQHLWPDRSGSVDRLHKAIGRLRSKLNELDGSIDIKRQGTNAYQLLL</sequence>
<keyword evidence="3" id="KW-1133">Transmembrane helix</keyword>
<dbReference type="InterPro" id="IPR016032">
    <property type="entry name" value="Sig_transdc_resp-reg_C-effctor"/>
</dbReference>